<name>A0A3M7SZ40_BRAPC</name>
<dbReference type="AlphaFoldDB" id="A0A3M7SZ40"/>
<evidence type="ECO:0000313" key="1">
    <source>
        <dbReference type="EMBL" id="RNA40840.1"/>
    </source>
</evidence>
<sequence length="63" mass="7436">MGDISKNILSLVYFETRLWFRLEIYLLDKLCTGDVVITLITNRVLRHMADKKTSIAWYQLSDN</sequence>
<keyword evidence="2" id="KW-1185">Reference proteome</keyword>
<dbReference type="EMBL" id="REGN01000585">
    <property type="protein sequence ID" value="RNA40840.1"/>
    <property type="molecule type" value="Genomic_DNA"/>
</dbReference>
<evidence type="ECO:0000313" key="2">
    <source>
        <dbReference type="Proteomes" id="UP000276133"/>
    </source>
</evidence>
<organism evidence="1 2">
    <name type="scientific">Brachionus plicatilis</name>
    <name type="common">Marine rotifer</name>
    <name type="synonym">Brachionus muelleri</name>
    <dbReference type="NCBI Taxonomy" id="10195"/>
    <lineage>
        <taxon>Eukaryota</taxon>
        <taxon>Metazoa</taxon>
        <taxon>Spiralia</taxon>
        <taxon>Gnathifera</taxon>
        <taxon>Rotifera</taxon>
        <taxon>Eurotatoria</taxon>
        <taxon>Monogononta</taxon>
        <taxon>Pseudotrocha</taxon>
        <taxon>Ploima</taxon>
        <taxon>Brachionidae</taxon>
        <taxon>Brachionus</taxon>
    </lineage>
</organism>
<proteinExistence type="predicted"/>
<dbReference type="Proteomes" id="UP000276133">
    <property type="component" value="Unassembled WGS sequence"/>
</dbReference>
<comment type="caution">
    <text evidence="1">The sequence shown here is derived from an EMBL/GenBank/DDBJ whole genome shotgun (WGS) entry which is preliminary data.</text>
</comment>
<gene>
    <name evidence="1" type="ORF">BpHYR1_030069</name>
</gene>
<reference evidence="1 2" key="1">
    <citation type="journal article" date="2018" name="Sci. Rep.">
        <title>Genomic signatures of local adaptation to the degree of environmental predictability in rotifers.</title>
        <authorList>
            <person name="Franch-Gras L."/>
            <person name="Hahn C."/>
            <person name="Garcia-Roger E.M."/>
            <person name="Carmona M.J."/>
            <person name="Serra M."/>
            <person name="Gomez A."/>
        </authorList>
    </citation>
    <scope>NUCLEOTIDE SEQUENCE [LARGE SCALE GENOMIC DNA]</scope>
    <source>
        <strain evidence="1">HYR1</strain>
    </source>
</reference>
<accession>A0A3M7SZ40</accession>
<protein>
    <submittedName>
        <fullName evidence="1">Uncharacterized protein</fullName>
    </submittedName>
</protein>